<reference evidence="6" key="2">
    <citation type="submission" date="2020-08" db="EMBL/GenBank/DDBJ databases">
        <authorList>
            <person name="Chen M."/>
            <person name="Teng W."/>
            <person name="Zhao L."/>
            <person name="Hu C."/>
            <person name="Zhou Y."/>
            <person name="Han B."/>
            <person name="Song L."/>
            <person name="Shu W."/>
        </authorList>
    </citation>
    <scope>NUCLEOTIDE SEQUENCE</scope>
    <source>
        <strain evidence="6">FACHB-1375</strain>
    </source>
</reference>
<accession>A0A926VID6</accession>
<dbReference type="InterPro" id="IPR015424">
    <property type="entry name" value="PyrdxlP-dep_Trfase"/>
</dbReference>
<keyword evidence="6" id="KW-0032">Aminotransferase</keyword>
<evidence type="ECO:0000259" key="5">
    <source>
        <dbReference type="Pfam" id="PF00266"/>
    </source>
</evidence>
<dbReference type="Proteomes" id="UP000641646">
    <property type="component" value="Unassembled WGS sequence"/>
</dbReference>
<keyword evidence="2" id="KW-0663">Pyridoxal phosphate</keyword>
<dbReference type="InterPro" id="IPR015421">
    <property type="entry name" value="PyrdxlP-dep_Trfase_major"/>
</dbReference>
<dbReference type="RefSeq" id="WP_190470621.1">
    <property type="nucleotide sequence ID" value="NZ_JACJPW010000080.1"/>
</dbReference>
<reference evidence="6" key="1">
    <citation type="journal article" date="2015" name="ISME J.">
        <title>Draft Genome Sequence of Streptomyces incarnatus NRRL8089, which Produces the Nucleoside Antibiotic Sinefungin.</title>
        <authorList>
            <person name="Oshima K."/>
            <person name="Hattori M."/>
            <person name="Shimizu H."/>
            <person name="Fukuda K."/>
            <person name="Nemoto M."/>
            <person name="Inagaki K."/>
            <person name="Tamura T."/>
        </authorList>
    </citation>
    <scope>NUCLEOTIDE SEQUENCE</scope>
    <source>
        <strain evidence="6">FACHB-1375</strain>
    </source>
</reference>
<protein>
    <submittedName>
        <fullName evidence="6">Aminotransferase class V-fold PLP-dependent enzyme</fullName>
    </submittedName>
</protein>
<dbReference type="Gene3D" id="3.40.640.10">
    <property type="entry name" value="Type I PLP-dependent aspartate aminotransferase-like (Major domain)"/>
    <property type="match status" value="1"/>
</dbReference>
<gene>
    <name evidence="6" type="ORF">H6G03_25355</name>
</gene>
<comment type="cofactor">
    <cofactor evidence="1 4">
        <name>pyridoxal 5'-phosphate</name>
        <dbReference type="ChEBI" id="CHEBI:597326"/>
    </cofactor>
</comment>
<evidence type="ECO:0000256" key="1">
    <source>
        <dbReference type="ARBA" id="ARBA00001933"/>
    </source>
</evidence>
<dbReference type="PANTHER" id="PTHR43586">
    <property type="entry name" value="CYSTEINE DESULFURASE"/>
    <property type="match status" value="1"/>
</dbReference>
<proteinExistence type="inferred from homology"/>
<comment type="caution">
    <text evidence="6">The sequence shown here is derived from an EMBL/GenBank/DDBJ whole genome shotgun (WGS) entry which is preliminary data.</text>
</comment>
<dbReference type="Pfam" id="PF00266">
    <property type="entry name" value="Aminotran_5"/>
    <property type="match status" value="1"/>
</dbReference>
<keyword evidence="6" id="KW-0808">Transferase</keyword>
<sequence>MTDAVSVQTLLQHRQKFPALANKAYFNYGGQGPMPQAALEAIYRSYEYVQGIGPFSEQALAWVLDEANKTREAIAFELAVPPETISITEDVTVGCNIVLWGIDWKKGDRLLISDCEHPGIVATVGEIQRRFGIEVDVCDLMSTLNEGDPIAAINQHLYPDTRLAVLSHILWNNGQVLPLAEIVKACQQNSTKLLIDAAQSVGLLPVNLTELGVDFYAFTGHKWWCGPEGVGGLYVRPEASESLHPTFIGWRSLQYSKAGISWQPDGRRFEVATSAYPLYAGLRAAISAHQQWGSQSERYQQILSLSKYLWQQLSQLPNITCLRKSPPASGLVSFQFTDGSSHRQLVLFLESQGVLLRTIHQPDCVRACVHYFTTTDEIDRLIKFVSKFQIAH</sequence>
<dbReference type="EMBL" id="JACJPW010000080">
    <property type="protein sequence ID" value="MBD2184354.1"/>
    <property type="molecule type" value="Genomic_DNA"/>
</dbReference>
<dbReference type="InterPro" id="IPR020578">
    <property type="entry name" value="Aminotrans_V_PyrdxlP_BS"/>
</dbReference>
<dbReference type="InterPro" id="IPR015422">
    <property type="entry name" value="PyrdxlP-dep_Trfase_small"/>
</dbReference>
<comment type="similarity">
    <text evidence="3">Belongs to the class-V pyridoxal-phosphate-dependent aminotransferase family.</text>
</comment>
<feature type="domain" description="Aminotransferase class V" evidence="5">
    <location>
        <begin position="25"/>
        <end position="381"/>
    </location>
</feature>
<dbReference type="InterPro" id="IPR000192">
    <property type="entry name" value="Aminotrans_V_dom"/>
</dbReference>
<dbReference type="GO" id="GO:0008483">
    <property type="term" value="F:transaminase activity"/>
    <property type="evidence" value="ECO:0007669"/>
    <property type="project" value="UniProtKB-KW"/>
</dbReference>
<dbReference type="PANTHER" id="PTHR43586:SF4">
    <property type="entry name" value="ISOPENICILLIN N EPIMERASE"/>
    <property type="match status" value="1"/>
</dbReference>
<dbReference type="SUPFAM" id="SSF53383">
    <property type="entry name" value="PLP-dependent transferases"/>
    <property type="match status" value="1"/>
</dbReference>
<evidence type="ECO:0000256" key="4">
    <source>
        <dbReference type="RuleBase" id="RU004504"/>
    </source>
</evidence>
<dbReference type="AlphaFoldDB" id="A0A926VID6"/>
<name>A0A926VID6_9CYAN</name>
<evidence type="ECO:0000256" key="2">
    <source>
        <dbReference type="ARBA" id="ARBA00022898"/>
    </source>
</evidence>
<evidence type="ECO:0000313" key="6">
    <source>
        <dbReference type="EMBL" id="MBD2184354.1"/>
    </source>
</evidence>
<keyword evidence="7" id="KW-1185">Reference proteome</keyword>
<evidence type="ECO:0000256" key="3">
    <source>
        <dbReference type="RuleBase" id="RU004075"/>
    </source>
</evidence>
<dbReference type="PROSITE" id="PS00595">
    <property type="entry name" value="AA_TRANSFER_CLASS_5"/>
    <property type="match status" value="1"/>
</dbReference>
<evidence type="ECO:0000313" key="7">
    <source>
        <dbReference type="Proteomes" id="UP000641646"/>
    </source>
</evidence>
<organism evidence="6 7">
    <name type="scientific">Aerosakkonema funiforme FACHB-1375</name>
    <dbReference type="NCBI Taxonomy" id="2949571"/>
    <lineage>
        <taxon>Bacteria</taxon>
        <taxon>Bacillati</taxon>
        <taxon>Cyanobacteriota</taxon>
        <taxon>Cyanophyceae</taxon>
        <taxon>Oscillatoriophycideae</taxon>
        <taxon>Aerosakkonematales</taxon>
        <taxon>Aerosakkonemataceae</taxon>
        <taxon>Aerosakkonema</taxon>
    </lineage>
</organism>
<dbReference type="Gene3D" id="3.90.1150.10">
    <property type="entry name" value="Aspartate Aminotransferase, domain 1"/>
    <property type="match status" value="1"/>
</dbReference>